<evidence type="ECO:0000313" key="1">
    <source>
        <dbReference type="EMBL" id="XPM63396.1"/>
    </source>
</evidence>
<dbReference type="EMBL" id="CP182909">
    <property type="protein sequence ID" value="XPM63396.1"/>
    <property type="molecule type" value="Genomic_DNA"/>
</dbReference>
<gene>
    <name evidence="1" type="ORF">BH720_029410</name>
</gene>
<proteinExistence type="predicted"/>
<name>A0ACD5GSA3_9CYAN</name>
<protein>
    <submittedName>
        <fullName evidence="1">WD40 repeat domain-containing protein</fullName>
    </submittedName>
</protein>
<keyword evidence="2" id="KW-1185">Reference proteome</keyword>
<organism evidence="1 2">
    <name type="scientific">Desertifilum tharense IPPAS B-1220</name>
    <dbReference type="NCBI Taxonomy" id="1781255"/>
    <lineage>
        <taxon>Bacteria</taxon>
        <taxon>Bacillati</taxon>
        <taxon>Cyanobacteriota</taxon>
        <taxon>Cyanophyceae</taxon>
        <taxon>Desertifilales</taxon>
        <taxon>Desertifilaceae</taxon>
        <taxon>Desertifilum</taxon>
    </lineage>
</organism>
<evidence type="ECO:0000313" key="2">
    <source>
        <dbReference type="Proteomes" id="UP000095472"/>
    </source>
</evidence>
<reference evidence="1 2" key="1">
    <citation type="journal article" date="2016" name="Genome Announc.">
        <title>Draft Genome Sequence of the Thermotolerant Cyanobacterium Desertifilum sp. IPPAS B-1220.</title>
        <authorList>
            <person name="Mironov K.S."/>
            <person name="Sinetova M.A."/>
            <person name="Bolatkhan K."/>
            <person name="Zayadan B.K."/>
            <person name="Ustinova V.V."/>
            <person name="Kupriyanova E.V."/>
            <person name="Skrypnik A.N."/>
            <person name="Gogoleva N.E."/>
            <person name="Gogolev Y.V."/>
            <person name="Los D.A."/>
        </authorList>
    </citation>
    <scope>NUCLEOTIDE SEQUENCE [LARGE SCALE GENOMIC DNA]</scope>
    <source>
        <strain evidence="1 2">IPPAS B-1220</strain>
    </source>
</reference>
<sequence>MHYGYWNLTTLTLSIDGHLLASGSEDGTVKVLDLQTGKLLHILAGHEDSSWSILMPNRQTLVSASEDGTLRIWQASQAAEAIASVEWQCVYTLRGHGDCISGLTFTPKGLQLASSSEDGTIRLWNPYTGTLLHTFEGDTGGVYEVAVSPDGRLLASSGHFENSLQVFEIETQTQLYQLQGFGHLIISPDGERLISSGGGIKVWDLKTGECLRTLSPQSSVIQPIALSPDGQMLASGDRQGKISLWNLPKGELLQVFLSHSGSVEALAFSPDRQTLVSGAEDTQIRVWNLQSGTVMRTLSGHSSPVTSLSFSLGGQTLVSGATEVLIWAFDSGELLGKLDRGAVSPVAFSPDGHTVASGYDDGNNYSTVAILQQVPVWDSHRQNPKQT</sequence>
<dbReference type="Proteomes" id="UP000095472">
    <property type="component" value="Chromosome"/>
</dbReference>
<accession>A0ACD5GSA3</accession>